<gene>
    <name evidence="7" type="ORF">C41B8_03661</name>
</gene>
<comment type="subcellular location">
    <subcellularLocation>
        <location evidence="1 6">Membrane</location>
        <topology evidence="1 6">Multi-pass membrane protein</topology>
    </subcellularLocation>
</comment>
<feature type="transmembrane region" description="Helical" evidence="6">
    <location>
        <begin position="184"/>
        <end position="201"/>
    </location>
</feature>
<dbReference type="STRING" id="1304275.C41B8_03661"/>
<dbReference type="GO" id="GO:0005315">
    <property type="term" value="F:phosphate transmembrane transporter activity"/>
    <property type="evidence" value="ECO:0007669"/>
    <property type="project" value="InterPro"/>
</dbReference>
<comment type="similarity">
    <text evidence="6">Belongs to the inorganic phosphate transporter (PiT) (TC 2.A.20) family.</text>
</comment>
<evidence type="ECO:0000256" key="5">
    <source>
        <dbReference type="ARBA" id="ARBA00023136"/>
    </source>
</evidence>
<dbReference type="AlphaFoldDB" id="A0A084IPP7"/>
<evidence type="ECO:0000256" key="2">
    <source>
        <dbReference type="ARBA" id="ARBA00022448"/>
    </source>
</evidence>
<dbReference type="Proteomes" id="UP000028302">
    <property type="component" value="Unassembled WGS sequence"/>
</dbReference>
<dbReference type="Pfam" id="PF01384">
    <property type="entry name" value="PHO4"/>
    <property type="match status" value="1"/>
</dbReference>
<accession>A0A084IPP7</accession>
<feature type="transmembrane region" description="Helical" evidence="6">
    <location>
        <begin position="7"/>
        <end position="26"/>
    </location>
</feature>
<feature type="transmembrane region" description="Helical" evidence="6">
    <location>
        <begin position="257"/>
        <end position="274"/>
    </location>
</feature>
<proteinExistence type="inferred from homology"/>
<dbReference type="PANTHER" id="PTHR11101">
    <property type="entry name" value="PHOSPHATE TRANSPORTER"/>
    <property type="match status" value="1"/>
</dbReference>
<organism evidence="7 8">
    <name type="scientific">Salinisphaera hydrothermalis (strain C41B8)</name>
    <dbReference type="NCBI Taxonomy" id="1304275"/>
    <lineage>
        <taxon>Bacteria</taxon>
        <taxon>Pseudomonadati</taxon>
        <taxon>Pseudomonadota</taxon>
        <taxon>Gammaproteobacteria</taxon>
        <taxon>Salinisphaerales</taxon>
        <taxon>Salinisphaeraceae</taxon>
        <taxon>Salinisphaera</taxon>
    </lineage>
</organism>
<dbReference type="PATRIC" id="fig|1304275.5.peg.744"/>
<name>A0A084IPP7_SALHC</name>
<dbReference type="EMBL" id="APNK01000003">
    <property type="protein sequence ID" value="KEZ78681.1"/>
    <property type="molecule type" value="Genomic_DNA"/>
</dbReference>
<dbReference type="eggNOG" id="COG0306">
    <property type="taxonomic scope" value="Bacteria"/>
</dbReference>
<keyword evidence="5 6" id="KW-0472">Membrane</keyword>
<feature type="transmembrane region" description="Helical" evidence="6">
    <location>
        <begin position="87"/>
        <end position="109"/>
    </location>
</feature>
<keyword evidence="2 6" id="KW-0813">Transport</keyword>
<reference evidence="7 8" key="1">
    <citation type="submission" date="2013-03" db="EMBL/GenBank/DDBJ databases">
        <title>Salinisphaera hydrothermalis C41B8 Genome Sequencing.</title>
        <authorList>
            <person name="Li C."/>
            <person name="Lai Q."/>
            <person name="Shao Z."/>
        </authorList>
    </citation>
    <scope>NUCLEOTIDE SEQUENCE [LARGE SCALE GENOMIC DNA]</scope>
    <source>
        <strain evidence="7 8">C41B8</strain>
    </source>
</reference>
<evidence type="ECO:0000256" key="1">
    <source>
        <dbReference type="ARBA" id="ARBA00004141"/>
    </source>
</evidence>
<dbReference type="GO" id="GO:0016020">
    <property type="term" value="C:membrane"/>
    <property type="evidence" value="ECO:0007669"/>
    <property type="project" value="UniProtKB-SubCell"/>
</dbReference>
<feature type="transmembrane region" description="Helical" evidence="6">
    <location>
        <begin position="304"/>
        <end position="323"/>
    </location>
</feature>
<keyword evidence="4 6" id="KW-1133">Transmembrane helix</keyword>
<feature type="transmembrane region" description="Helical" evidence="6">
    <location>
        <begin position="395"/>
        <end position="415"/>
    </location>
</feature>
<feature type="transmembrane region" description="Helical" evidence="6">
    <location>
        <begin position="213"/>
        <end position="236"/>
    </location>
</feature>
<evidence type="ECO:0000256" key="3">
    <source>
        <dbReference type="ARBA" id="ARBA00022692"/>
    </source>
</evidence>
<dbReference type="RefSeq" id="WP_037334229.1">
    <property type="nucleotide sequence ID" value="NZ_APNK01000003.1"/>
</dbReference>
<evidence type="ECO:0000256" key="6">
    <source>
        <dbReference type="RuleBase" id="RU363058"/>
    </source>
</evidence>
<evidence type="ECO:0000313" key="8">
    <source>
        <dbReference type="Proteomes" id="UP000028302"/>
    </source>
</evidence>
<protein>
    <recommendedName>
        <fullName evidence="6">Phosphate transporter</fullName>
    </recommendedName>
</protein>
<dbReference type="InterPro" id="IPR001204">
    <property type="entry name" value="Phos_transporter"/>
</dbReference>
<keyword evidence="6" id="KW-0592">Phosphate transport</keyword>
<feature type="transmembrane region" description="Helical" evidence="6">
    <location>
        <begin position="142"/>
        <end position="164"/>
    </location>
</feature>
<keyword evidence="3 6" id="KW-0812">Transmembrane</keyword>
<dbReference type="GO" id="GO:0035435">
    <property type="term" value="P:phosphate ion transmembrane transport"/>
    <property type="evidence" value="ECO:0007669"/>
    <property type="project" value="TreeGrafter"/>
</dbReference>
<keyword evidence="8" id="KW-1185">Reference proteome</keyword>
<sequence>MSMIAQHAELYLALACIFGFFMAWGIGANDVANAMGTSVGSGAVKLWQAVLIAGIFEFLGAWLAGGQVTQTISKGLIRPEIFAADPHILATGMLAALLGAATFLVFASLRGLPVSTGQSIIGGILGFALVAAGAKPVNWGEIVSIVLSWITSPIIAGLIAFVMFESIRRLILSHDNPAEGARRYMAYYVFLAAFVICLVTLEKGLSHIGLDLSLAQSIGGAFVFALAVAVVSRLLLQRIDLMPEAAIADRYRNVERVFGYAQIFTAATMAFAHGSNDVANAIGPVAAVVNVVEDPQHIGGQSELASWVLILGGAGIVFGLATYGHRVMRTIGAGITELTPTRGFSAELSAATTVVIATWFGIPVSTTQTLVGAVLGVGLARGMRALDLSVLGSVFTGWILTVPGAAVFAAVYYFILRALIG</sequence>
<dbReference type="OrthoDB" id="9779554at2"/>
<dbReference type="PANTHER" id="PTHR11101:SF80">
    <property type="entry name" value="PHOSPHATE TRANSPORTER"/>
    <property type="match status" value="1"/>
</dbReference>
<evidence type="ECO:0000313" key="7">
    <source>
        <dbReference type="EMBL" id="KEZ78681.1"/>
    </source>
</evidence>
<feature type="transmembrane region" description="Helical" evidence="6">
    <location>
        <begin position="46"/>
        <end position="66"/>
    </location>
</feature>
<evidence type="ECO:0000256" key="4">
    <source>
        <dbReference type="ARBA" id="ARBA00022989"/>
    </source>
</evidence>
<comment type="caution">
    <text evidence="7">The sequence shown here is derived from an EMBL/GenBank/DDBJ whole genome shotgun (WGS) entry which is preliminary data.</text>
</comment>